<dbReference type="InterPro" id="IPR036968">
    <property type="entry name" value="Enolpyruvate_Tfrase_sf"/>
</dbReference>
<keyword evidence="9 12" id="KW-0961">Cell wall biogenesis/degradation</keyword>
<proteinExistence type="inferred from homology"/>
<dbReference type="PATRIC" id="fig|1618652.3.peg.316"/>
<dbReference type="InterPro" id="IPR005750">
    <property type="entry name" value="UDP_GlcNAc_COvinyl_MurA"/>
</dbReference>
<dbReference type="GO" id="GO:0019277">
    <property type="term" value="P:UDP-N-acetylgalactosamine biosynthetic process"/>
    <property type="evidence" value="ECO:0007669"/>
    <property type="project" value="InterPro"/>
</dbReference>
<name>A0A0G1IDX8_9BACT</name>
<dbReference type="PANTHER" id="PTHR43783">
    <property type="entry name" value="UDP-N-ACETYLGLUCOSAMINE 1-CARBOXYVINYLTRANSFERASE"/>
    <property type="match status" value="1"/>
</dbReference>
<evidence type="ECO:0000256" key="10">
    <source>
        <dbReference type="ARBA" id="ARBA00038367"/>
    </source>
</evidence>
<evidence type="ECO:0000313" key="14">
    <source>
        <dbReference type="EMBL" id="KKT57425.1"/>
    </source>
</evidence>
<sequence length="418" mass="45374">MTKFLIKGGRALEGEIEINGSKNAALPVLASSVLFKEKIEIENLPNIEDVKRMQELLDKLDADGRIDYEIAKKFRASILPVGAALARFGKVAFPHPGGCVIGERPIDVFLDGWKIMGAKTKLSKSAPADYEITAPEGLFGVDYTFKIPSVTGTEALIMTAVLAKGTTILRNAVLEPEIKYLADFLNANGAQIAGAGTTTIKIEGRSGKLLNYSTRFIVPPDRIEAGSFAILGALLGKNLRIKNFVAGELSTFLVLLFNVGVEYVLENNSIIFPAKGWSAFGGKDAYKKTLRASNVTTKEFPGFPTDLQAPFTILLTQAEGQSLVHETVFEGRLNYIQDLNKMGSRITLCDPHRAIVYGPTKLSGRALESPDIRAGLAFIIAGLIASGETSIGNIYQIERGYENIDYRLRSIGADIKQI</sequence>
<dbReference type="NCBIfam" id="NF006873">
    <property type="entry name" value="PRK09369.1"/>
    <property type="match status" value="1"/>
</dbReference>
<dbReference type="GO" id="GO:0005737">
    <property type="term" value="C:cytoplasm"/>
    <property type="evidence" value="ECO:0007669"/>
    <property type="project" value="UniProtKB-SubCell"/>
</dbReference>
<dbReference type="HAMAP" id="MF_00111">
    <property type="entry name" value="MurA"/>
    <property type="match status" value="1"/>
</dbReference>
<reference evidence="14 15" key="1">
    <citation type="journal article" date="2015" name="Nature">
        <title>rRNA introns, odd ribosomes, and small enigmatic genomes across a large radiation of phyla.</title>
        <authorList>
            <person name="Brown C.T."/>
            <person name="Hug L.A."/>
            <person name="Thomas B.C."/>
            <person name="Sharon I."/>
            <person name="Castelle C.J."/>
            <person name="Singh A."/>
            <person name="Wilkins M.J."/>
            <person name="Williams K.H."/>
            <person name="Banfield J.F."/>
        </authorList>
    </citation>
    <scope>NUCLEOTIDE SEQUENCE [LARGE SCALE GENOMIC DNA]</scope>
</reference>
<dbReference type="InterPro" id="IPR001986">
    <property type="entry name" value="Enolpyruvate_Tfrase_dom"/>
</dbReference>
<evidence type="ECO:0000256" key="6">
    <source>
        <dbReference type="ARBA" id="ARBA00022960"/>
    </source>
</evidence>
<evidence type="ECO:0000256" key="11">
    <source>
        <dbReference type="ARBA" id="ARBA00047527"/>
    </source>
</evidence>
<evidence type="ECO:0000256" key="7">
    <source>
        <dbReference type="ARBA" id="ARBA00022984"/>
    </source>
</evidence>
<feature type="binding site" evidence="12">
    <location>
        <position position="75"/>
    </location>
    <ligand>
        <name>UDP-N-acetyl-alpha-D-glucosamine</name>
        <dbReference type="ChEBI" id="CHEBI:57705"/>
    </ligand>
</feature>
<keyword evidence="5 12" id="KW-0808">Transferase</keyword>
<feature type="binding site" evidence="12">
    <location>
        <position position="328"/>
    </location>
    <ligand>
        <name>UDP-N-acetyl-alpha-D-glucosamine</name>
        <dbReference type="ChEBI" id="CHEBI:57705"/>
    </ligand>
</feature>
<accession>A0A0G1IDX8</accession>
<dbReference type="InterPro" id="IPR013792">
    <property type="entry name" value="RNA3'P_cycl/enolpyr_Trfase_a/b"/>
</dbReference>
<dbReference type="EC" id="2.5.1.7" evidence="12"/>
<dbReference type="CDD" id="cd01555">
    <property type="entry name" value="UdpNAET"/>
    <property type="match status" value="1"/>
</dbReference>
<keyword evidence="6 12" id="KW-0133">Cell shape</keyword>
<dbReference type="UniPathway" id="UPA00219"/>
<dbReference type="Pfam" id="PF00275">
    <property type="entry name" value="EPSP_synthase"/>
    <property type="match status" value="1"/>
</dbReference>
<dbReference type="GO" id="GO:0071555">
    <property type="term" value="P:cell wall organization"/>
    <property type="evidence" value="ECO:0007669"/>
    <property type="project" value="UniProtKB-KW"/>
</dbReference>
<keyword evidence="3 12" id="KW-0963">Cytoplasm</keyword>
<comment type="function">
    <text evidence="12">Cell wall formation. Adds enolpyruvyl to UDP-N-acetylglucosamine.</text>
</comment>
<dbReference type="Gene3D" id="3.65.10.10">
    <property type="entry name" value="Enolpyruvate transferase domain"/>
    <property type="match status" value="2"/>
</dbReference>
<dbReference type="Proteomes" id="UP000033977">
    <property type="component" value="Unassembled WGS sequence"/>
</dbReference>
<evidence type="ECO:0000313" key="15">
    <source>
        <dbReference type="Proteomes" id="UP000033977"/>
    </source>
</evidence>
<feature type="active site" description="Proton donor" evidence="12">
    <location>
        <position position="99"/>
    </location>
</feature>
<gene>
    <name evidence="12" type="primary">murA</name>
    <name evidence="14" type="ORF">UW49_C0004G0040</name>
</gene>
<keyword evidence="7 12" id="KW-0573">Peptidoglycan synthesis</keyword>
<evidence type="ECO:0000256" key="5">
    <source>
        <dbReference type="ARBA" id="ARBA00022679"/>
    </source>
</evidence>
<organism evidence="14 15">
    <name type="scientific">Candidatus Giovannonibacteria bacterium GW2011_GWB1_44_23</name>
    <dbReference type="NCBI Taxonomy" id="1618652"/>
    <lineage>
        <taxon>Bacteria</taxon>
        <taxon>Candidatus Giovannoniibacteriota</taxon>
    </lineage>
</organism>
<dbReference type="GO" id="GO:0008360">
    <property type="term" value="P:regulation of cell shape"/>
    <property type="evidence" value="ECO:0007669"/>
    <property type="project" value="UniProtKB-KW"/>
</dbReference>
<dbReference type="GO" id="GO:0008760">
    <property type="term" value="F:UDP-N-acetylglucosamine 1-carboxyvinyltransferase activity"/>
    <property type="evidence" value="ECO:0007669"/>
    <property type="project" value="UniProtKB-UniRule"/>
</dbReference>
<evidence type="ECO:0000256" key="8">
    <source>
        <dbReference type="ARBA" id="ARBA00023306"/>
    </source>
</evidence>
<feature type="binding site" evidence="12">
    <location>
        <position position="306"/>
    </location>
    <ligand>
        <name>UDP-N-acetyl-alpha-D-glucosamine</name>
        <dbReference type="ChEBI" id="CHEBI:57705"/>
    </ligand>
</feature>
<protein>
    <recommendedName>
        <fullName evidence="12">UDP-N-acetylglucosamine 1-carboxyvinyltransferase</fullName>
        <ecNumber evidence="12">2.5.1.7</ecNumber>
    </recommendedName>
    <alternativeName>
        <fullName evidence="12">Enoylpyruvate transferase</fullName>
    </alternativeName>
    <alternativeName>
        <fullName evidence="12">UDP-N-acetylglucosamine enolpyruvyl transferase</fullName>
        <shortName evidence="12">EPT</shortName>
    </alternativeName>
</protein>
<evidence type="ECO:0000256" key="12">
    <source>
        <dbReference type="HAMAP-Rule" id="MF_00111"/>
    </source>
</evidence>
<keyword evidence="4 12" id="KW-0132">Cell division</keyword>
<dbReference type="GO" id="GO:0009252">
    <property type="term" value="P:peptidoglycan biosynthetic process"/>
    <property type="evidence" value="ECO:0007669"/>
    <property type="project" value="UniProtKB-UniRule"/>
</dbReference>
<dbReference type="AlphaFoldDB" id="A0A0G1IDX8"/>
<dbReference type="PANTHER" id="PTHR43783:SF1">
    <property type="entry name" value="UDP-N-ACETYLGLUCOSAMINE 1-CARBOXYVINYLTRANSFERASE"/>
    <property type="match status" value="1"/>
</dbReference>
<evidence type="ECO:0000256" key="3">
    <source>
        <dbReference type="ARBA" id="ARBA00022490"/>
    </source>
</evidence>
<dbReference type="GO" id="GO:0051301">
    <property type="term" value="P:cell division"/>
    <property type="evidence" value="ECO:0007669"/>
    <property type="project" value="UniProtKB-KW"/>
</dbReference>
<feature type="modified residue" description="2-(S-cysteinyl)pyruvic acid O-phosphothioketal" evidence="12">
    <location>
        <position position="99"/>
    </location>
</feature>
<dbReference type="InterPro" id="IPR050068">
    <property type="entry name" value="MurA_subfamily"/>
</dbReference>
<comment type="catalytic activity">
    <reaction evidence="11 12">
        <text>phosphoenolpyruvate + UDP-N-acetyl-alpha-D-glucosamine = UDP-N-acetyl-3-O-(1-carboxyvinyl)-alpha-D-glucosamine + phosphate</text>
        <dbReference type="Rhea" id="RHEA:18681"/>
        <dbReference type="ChEBI" id="CHEBI:43474"/>
        <dbReference type="ChEBI" id="CHEBI:57705"/>
        <dbReference type="ChEBI" id="CHEBI:58702"/>
        <dbReference type="ChEBI" id="CHEBI:68483"/>
        <dbReference type="EC" id="2.5.1.7"/>
    </reaction>
</comment>
<feature type="binding site" evidence="12">
    <location>
        <begin position="22"/>
        <end position="23"/>
    </location>
    <ligand>
        <name>phosphoenolpyruvate</name>
        <dbReference type="ChEBI" id="CHEBI:58702"/>
    </ligand>
</feature>
<evidence type="ECO:0000256" key="1">
    <source>
        <dbReference type="ARBA" id="ARBA00004496"/>
    </source>
</evidence>
<keyword evidence="12" id="KW-0670">Pyruvate</keyword>
<comment type="pathway">
    <text evidence="2 12">Cell wall biogenesis; peptidoglycan biosynthesis.</text>
</comment>
<evidence type="ECO:0000259" key="13">
    <source>
        <dbReference type="Pfam" id="PF00275"/>
    </source>
</evidence>
<dbReference type="NCBIfam" id="TIGR01072">
    <property type="entry name" value="murA"/>
    <property type="match status" value="1"/>
</dbReference>
<comment type="similarity">
    <text evidence="10 12">Belongs to the EPSP synthase family. MurA subfamily.</text>
</comment>
<dbReference type="EMBL" id="LCIN01000004">
    <property type="protein sequence ID" value="KKT57425.1"/>
    <property type="molecule type" value="Genomic_DNA"/>
</dbReference>
<comment type="caution">
    <text evidence="14">The sequence shown here is derived from an EMBL/GenBank/DDBJ whole genome shotgun (WGS) entry which is preliminary data.</text>
</comment>
<evidence type="ECO:0000256" key="4">
    <source>
        <dbReference type="ARBA" id="ARBA00022618"/>
    </source>
</evidence>
<feature type="domain" description="Enolpyruvate transferase" evidence="13">
    <location>
        <begin position="7"/>
        <end position="404"/>
    </location>
</feature>
<comment type="caution">
    <text evidence="12">Lacks conserved residue(s) required for the propagation of feature annotation.</text>
</comment>
<comment type="subcellular location">
    <subcellularLocation>
        <location evidence="1 12">Cytoplasm</location>
    </subcellularLocation>
</comment>
<evidence type="ECO:0000256" key="9">
    <source>
        <dbReference type="ARBA" id="ARBA00023316"/>
    </source>
</evidence>
<evidence type="ECO:0000256" key="2">
    <source>
        <dbReference type="ARBA" id="ARBA00004752"/>
    </source>
</evidence>
<keyword evidence="8 12" id="KW-0131">Cell cycle</keyword>
<dbReference type="SUPFAM" id="SSF55205">
    <property type="entry name" value="EPT/RTPC-like"/>
    <property type="match status" value="1"/>
</dbReference>